<feature type="binding site" evidence="2">
    <location>
        <begin position="34"/>
        <end position="37"/>
    </location>
    <ligand>
        <name>substrate</name>
    </ligand>
</feature>
<dbReference type="GO" id="GO:0019242">
    <property type="term" value="P:methylglyoxal biosynthetic process"/>
    <property type="evidence" value="ECO:0007669"/>
    <property type="project" value="UniProtKB-UniRule"/>
</dbReference>
<protein>
    <recommendedName>
        <fullName evidence="2">Methylglyoxal synthase</fullName>
        <shortName evidence="2">MGS</shortName>
        <ecNumber evidence="2">4.2.3.3</ecNumber>
    </recommendedName>
</protein>
<comment type="caution">
    <text evidence="5">The sequence shown here is derived from an EMBL/GenBank/DDBJ whole genome shotgun (WGS) entry which is preliminary data.</text>
</comment>
<dbReference type="NCBIfam" id="TIGR00160">
    <property type="entry name" value="MGSA"/>
    <property type="match status" value="1"/>
</dbReference>
<dbReference type="OrthoDB" id="9787147at2"/>
<evidence type="ECO:0000313" key="6">
    <source>
        <dbReference type="Proteomes" id="UP000074108"/>
    </source>
</evidence>
<dbReference type="Gene3D" id="3.40.50.1380">
    <property type="entry name" value="Methylglyoxal synthase-like domain"/>
    <property type="match status" value="1"/>
</dbReference>
<dbReference type="InterPro" id="IPR004363">
    <property type="entry name" value="Methylgl_synth"/>
</dbReference>
<comment type="function">
    <text evidence="2">Catalyzes the formation of methylglyoxal from dihydroxyacetone phosphate.</text>
</comment>
<dbReference type="PANTHER" id="PTHR30492">
    <property type="entry name" value="METHYLGLYOXAL SYNTHASE"/>
    <property type="match status" value="1"/>
</dbReference>
<dbReference type="FunFam" id="3.40.50.1380:FF:000006">
    <property type="entry name" value="Methylglyoxal synthase"/>
    <property type="match status" value="1"/>
</dbReference>
<gene>
    <name evidence="2" type="primary">mgsA</name>
    <name evidence="5" type="ORF">Q75_08520</name>
</gene>
<feature type="active site" description="Proton donor/acceptor" evidence="2 3">
    <location>
        <position position="60"/>
    </location>
</feature>
<dbReference type="InterPro" id="IPR036914">
    <property type="entry name" value="MGS-like_dom_sf"/>
</dbReference>
<dbReference type="EC" id="4.2.3.3" evidence="2"/>
<name>A0A147K8M2_9BACI</name>
<feature type="binding site" evidence="2">
    <location>
        <position position="87"/>
    </location>
    <ligand>
        <name>substrate</name>
    </ligand>
</feature>
<dbReference type="PATRIC" id="fig|1150625.3.peg.1805"/>
<accession>A0A147K8M2</accession>
<evidence type="ECO:0000256" key="3">
    <source>
        <dbReference type="PIRSR" id="PIRSR006614-1"/>
    </source>
</evidence>
<dbReference type="GO" id="GO:0008929">
    <property type="term" value="F:methylglyoxal synthase activity"/>
    <property type="evidence" value="ECO:0007669"/>
    <property type="project" value="UniProtKB-UniRule"/>
</dbReference>
<keyword evidence="1 2" id="KW-0456">Lyase</keyword>
<feature type="domain" description="MGS-like" evidence="4">
    <location>
        <begin position="1"/>
        <end position="132"/>
    </location>
</feature>
<evidence type="ECO:0000313" key="5">
    <source>
        <dbReference type="EMBL" id="KUP06556.1"/>
    </source>
</evidence>
<dbReference type="PANTHER" id="PTHR30492:SF0">
    <property type="entry name" value="METHYLGLYOXAL SYNTHASE"/>
    <property type="match status" value="1"/>
</dbReference>
<keyword evidence="6" id="KW-1185">Reference proteome</keyword>
<feature type="binding site" evidence="2">
    <location>
        <position position="8"/>
    </location>
    <ligand>
        <name>substrate</name>
    </ligand>
</feature>
<comment type="catalytic activity">
    <reaction evidence="2">
        <text>dihydroxyacetone phosphate = methylglyoxal + phosphate</text>
        <dbReference type="Rhea" id="RHEA:17937"/>
        <dbReference type="ChEBI" id="CHEBI:17158"/>
        <dbReference type="ChEBI" id="CHEBI:43474"/>
        <dbReference type="ChEBI" id="CHEBI:57642"/>
        <dbReference type="EC" id="4.2.3.3"/>
    </reaction>
</comment>
<dbReference type="RefSeq" id="WP_059282925.1">
    <property type="nucleotide sequence ID" value="NZ_LDYG01000028.1"/>
</dbReference>
<dbReference type="GO" id="GO:0005829">
    <property type="term" value="C:cytosol"/>
    <property type="evidence" value="ECO:0007669"/>
    <property type="project" value="TreeGrafter"/>
</dbReference>
<dbReference type="HAMAP" id="MF_00549">
    <property type="entry name" value="Methylglyoxal_synth"/>
    <property type="match status" value="1"/>
</dbReference>
<dbReference type="NCBIfam" id="NF003559">
    <property type="entry name" value="PRK05234.1"/>
    <property type="match status" value="1"/>
</dbReference>
<dbReference type="SMART" id="SM00851">
    <property type="entry name" value="MGS"/>
    <property type="match status" value="1"/>
</dbReference>
<dbReference type="AlphaFoldDB" id="A0A147K8M2"/>
<dbReference type="InterPro" id="IPR011607">
    <property type="entry name" value="MGS-like_dom"/>
</dbReference>
<reference evidence="5 6" key="1">
    <citation type="journal article" date="2016" name="Front. Microbiol.">
        <title>Microevolution Analysis of Bacillus coahuilensis Unveils Differences in Phosphorus Acquisition Strategies and Their Regulation.</title>
        <authorList>
            <person name="Gomez-Lunar Z."/>
            <person name="Hernandez-Gonzalez I."/>
            <person name="Rodriguez-Torres M.D."/>
            <person name="Souza V."/>
            <person name="Olmedo-Alvarez G."/>
        </authorList>
    </citation>
    <scope>NUCLEOTIDE SEQUENCE [LARGE SCALE GENOMIC DNA]</scope>
    <source>
        <strain evidence="6">p1.1.43</strain>
    </source>
</reference>
<comment type="similarity">
    <text evidence="2">Belongs to the methylglyoxal synthase family.</text>
</comment>
<dbReference type="InterPro" id="IPR018148">
    <property type="entry name" value="Methylglyoxal_synth_AS"/>
</dbReference>
<organism evidence="5 6">
    <name type="scientific">Bacillus coahuilensis p1.1.43</name>
    <dbReference type="NCBI Taxonomy" id="1150625"/>
    <lineage>
        <taxon>Bacteria</taxon>
        <taxon>Bacillati</taxon>
        <taxon>Bacillota</taxon>
        <taxon>Bacilli</taxon>
        <taxon>Bacillales</taxon>
        <taxon>Bacillaceae</taxon>
        <taxon>Bacillus</taxon>
    </lineage>
</organism>
<dbReference type="PROSITE" id="PS51855">
    <property type="entry name" value="MGS"/>
    <property type="match status" value="1"/>
</dbReference>
<evidence type="ECO:0000259" key="4">
    <source>
        <dbReference type="PROSITE" id="PS51855"/>
    </source>
</evidence>
<feature type="binding site" evidence="2">
    <location>
        <position position="12"/>
    </location>
    <ligand>
        <name>substrate</name>
    </ligand>
</feature>
<evidence type="ECO:0000256" key="1">
    <source>
        <dbReference type="ARBA" id="ARBA00023239"/>
    </source>
</evidence>
<proteinExistence type="inferred from homology"/>
<dbReference type="Proteomes" id="UP000074108">
    <property type="component" value="Unassembled WGS sequence"/>
</dbReference>
<dbReference type="PIRSF" id="PIRSF006614">
    <property type="entry name" value="Methylglyox_syn"/>
    <property type="match status" value="1"/>
</dbReference>
<dbReference type="STRING" id="1150625.Q75_08520"/>
<dbReference type="PROSITE" id="PS01335">
    <property type="entry name" value="METHYLGLYOXAL_SYNTH"/>
    <property type="match status" value="1"/>
</dbReference>
<dbReference type="EMBL" id="LDYG01000028">
    <property type="protein sequence ID" value="KUP06556.1"/>
    <property type="molecule type" value="Genomic_DNA"/>
</dbReference>
<dbReference type="Pfam" id="PF02142">
    <property type="entry name" value="MGS"/>
    <property type="match status" value="1"/>
</dbReference>
<feature type="binding site" evidence="2">
    <location>
        <begin position="54"/>
        <end position="55"/>
    </location>
    <ligand>
        <name>substrate</name>
    </ligand>
</feature>
<dbReference type="CDD" id="cd01422">
    <property type="entry name" value="MGS"/>
    <property type="match status" value="1"/>
</dbReference>
<sequence length="132" mass="14479">MNIALIAHDDKKDDMIRFTIAYGNILKEHSLFATGTTGKRISEATGLNVHRYQSGPLGGDQEIGAMIAKNNLDLVIFLRDPLTAQPHEPDVTALMRLCDVYSVPLASNMGTAEILIKGLERGDLSWRSAVKE</sequence>
<evidence type="ECO:0000256" key="2">
    <source>
        <dbReference type="HAMAP-Rule" id="MF_00549"/>
    </source>
</evidence>
<dbReference type="SUPFAM" id="SSF52335">
    <property type="entry name" value="Methylglyoxal synthase-like"/>
    <property type="match status" value="1"/>
</dbReference>